<evidence type="ECO:0000313" key="1">
    <source>
        <dbReference type="EMBL" id="WWC89893.1"/>
    </source>
</evidence>
<organism evidence="1 2">
    <name type="scientific">Kwoniella dendrophila CBS 6074</name>
    <dbReference type="NCBI Taxonomy" id="1295534"/>
    <lineage>
        <taxon>Eukaryota</taxon>
        <taxon>Fungi</taxon>
        <taxon>Dikarya</taxon>
        <taxon>Basidiomycota</taxon>
        <taxon>Agaricomycotina</taxon>
        <taxon>Tremellomycetes</taxon>
        <taxon>Tremellales</taxon>
        <taxon>Cryptococcaceae</taxon>
        <taxon>Kwoniella</taxon>
    </lineage>
</organism>
<reference evidence="1 2" key="1">
    <citation type="submission" date="2024-01" db="EMBL/GenBank/DDBJ databases">
        <title>Comparative genomics of Cryptococcus and Kwoniella reveals pathogenesis evolution and contrasting modes of karyotype evolution via chromosome fusion or intercentromeric recombination.</title>
        <authorList>
            <person name="Coelho M.A."/>
            <person name="David-Palma M."/>
            <person name="Shea T."/>
            <person name="Bowers K."/>
            <person name="McGinley-Smith S."/>
            <person name="Mohammad A.W."/>
            <person name="Gnirke A."/>
            <person name="Yurkov A.M."/>
            <person name="Nowrousian M."/>
            <person name="Sun S."/>
            <person name="Cuomo C.A."/>
            <person name="Heitman J."/>
        </authorList>
    </citation>
    <scope>NUCLEOTIDE SEQUENCE [LARGE SCALE GENOMIC DNA]</scope>
    <source>
        <strain evidence="1 2">CBS 6074</strain>
    </source>
</reference>
<protein>
    <submittedName>
        <fullName evidence="1">Uncharacterized protein</fullName>
    </submittedName>
</protein>
<dbReference type="AlphaFoldDB" id="A0AAX4JZF6"/>
<evidence type="ECO:0000313" key="2">
    <source>
        <dbReference type="Proteomes" id="UP001355207"/>
    </source>
</evidence>
<keyword evidence="2" id="KW-1185">Reference proteome</keyword>
<sequence length="210" mass="23606">MHFEIYVKKLGVQHTASPGRDTVHQLLVARQNDILLTPEKNPQYGHLGKTKGGHEFTKIQNQLNVDVFGQDDLVVSLLVANIAHGTKSYMEDICHVIEGRNTRHQIIQHSGPAVYGLSFPTTQQALDVATAEITRKLGENVARAMDHAIDHFTNVTQNHDCIVLYDTLTIVRPDLWNVGQEKEFRTPRALAGITRGNPRYTMDVVIKRHS</sequence>
<dbReference type="EMBL" id="CP144103">
    <property type="protein sequence ID" value="WWC89893.1"/>
    <property type="molecule type" value="Genomic_DNA"/>
</dbReference>
<accession>A0AAX4JZF6</accession>
<dbReference type="GeneID" id="91095492"/>
<name>A0AAX4JZF6_9TREE</name>
<proteinExistence type="predicted"/>
<dbReference type="Proteomes" id="UP001355207">
    <property type="component" value="Chromosome 6"/>
</dbReference>
<gene>
    <name evidence="1" type="ORF">L201_004822</name>
</gene>
<dbReference type="RefSeq" id="XP_066076656.1">
    <property type="nucleotide sequence ID" value="XM_066220559.1"/>
</dbReference>